<evidence type="ECO:0000313" key="2">
    <source>
        <dbReference type="EMBL" id="AXK38410.1"/>
    </source>
</evidence>
<dbReference type="SMART" id="SM00382">
    <property type="entry name" value="AAA"/>
    <property type="match status" value="1"/>
</dbReference>
<gene>
    <name evidence="2" type="ORF">DWG20_02630</name>
</gene>
<dbReference type="Pfam" id="PF05621">
    <property type="entry name" value="TniB"/>
    <property type="match status" value="1"/>
</dbReference>
<dbReference type="KEGG" id="ccah:DWG20_02630"/>
<dbReference type="InterPro" id="IPR052026">
    <property type="entry name" value="ExeA_AAA_ATPase_DNA-bind"/>
</dbReference>
<dbReference type="InterPro" id="IPR003593">
    <property type="entry name" value="AAA+_ATPase"/>
</dbReference>
<dbReference type="RefSeq" id="WP_115432315.1">
    <property type="nucleotide sequence ID" value="NZ_CP031337.1"/>
</dbReference>
<dbReference type="EMBL" id="CP031337">
    <property type="protein sequence ID" value="AXK38410.1"/>
    <property type="molecule type" value="Genomic_DNA"/>
</dbReference>
<dbReference type="InterPro" id="IPR008868">
    <property type="entry name" value="TniB"/>
</dbReference>
<accession>A0A345Y3A8</accession>
<reference evidence="2 3" key="1">
    <citation type="submission" date="2018-07" db="EMBL/GenBank/DDBJ databases">
        <title>Crenobacter cavernae sp. nov., isolated from a karst cave.</title>
        <authorList>
            <person name="Zhu H."/>
        </authorList>
    </citation>
    <scope>NUCLEOTIDE SEQUENCE [LARGE SCALE GENOMIC DNA]</scope>
    <source>
        <strain evidence="2 3">K1W11S-77</strain>
    </source>
</reference>
<sequence length="297" mass="33551">MTSSPRKLSARAASLLNAPPEERIAHIDAPLFIPYPRAAEILAEMEDLLVHPRSNRMPNLLLVGRSNNGKTEILREFLKRHPADEQLDLDTIYAPVVYIQSPPGPSEHIFLNKMLMMLGITVKSNEAADRKLLQLMEVLRQVQTRILLIDELNALLAGSVTKQRFFLNMLKYLSNELQISIVAAGTPDAMQAVRSDAQIESRFPIRTLPRWQEGEPFRRLLFSFEYTLPLREPSDIYKGELARKLFGMSEGVIGELAKILRSAAQQAIRSDVERITPEVIDACPYVARRVSQGEEPL</sequence>
<name>A0A345Y3A8_9NEIS</name>
<dbReference type="CDD" id="cd00009">
    <property type="entry name" value="AAA"/>
    <property type="match status" value="1"/>
</dbReference>
<evidence type="ECO:0000259" key="1">
    <source>
        <dbReference type="SMART" id="SM00382"/>
    </source>
</evidence>
<protein>
    <submittedName>
        <fullName evidence="2">AAA family ATPase</fullName>
    </submittedName>
</protein>
<proteinExistence type="predicted"/>
<dbReference type="Proteomes" id="UP000254537">
    <property type="component" value="Chromosome"/>
</dbReference>
<dbReference type="PANTHER" id="PTHR35894">
    <property type="entry name" value="GENERAL SECRETION PATHWAY PROTEIN A-RELATED"/>
    <property type="match status" value="1"/>
</dbReference>
<dbReference type="PANTHER" id="PTHR35894:SF1">
    <property type="entry name" value="PHOSPHORIBULOKINASE _ URIDINE KINASE FAMILY"/>
    <property type="match status" value="1"/>
</dbReference>
<dbReference type="SUPFAM" id="SSF52540">
    <property type="entry name" value="P-loop containing nucleoside triphosphate hydrolases"/>
    <property type="match status" value="1"/>
</dbReference>
<dbReference type="InterPro" id="IPR027417">
    <property type="entry name" value="P-loop_NTPase"/>
</dbReference>
<organism evidence="2 3">
    <name type="scientific">Crenobacter cavernae</name>
    <dbReference type="NCBI Taxonomy" id="2290923"/>
    <lineage>
        <taxon>Bacteria</taxon>
        <taxon>Pseudomonadati</taxon>
        <taxon>Pseudomonadota</taxon>
        <taxon>Betaproteobacteria</taxon>
        <taxon>Neisseriales</taxon>
        <taxon>Neisseriaceae</taxon>
        <taxon>Crenobacter</taxon>
    </lineage>
</organism>
<dbReference type="Gene3D" id="3.40.50.300">
    <property type="entry name" value="P-loop containing nucleotide triphosphate hydrolases"/>
    <property type="match status" value="1"/>
</dbReference>
<feature type="domain" description="AAA+ ATPase" evidence="1">
    <location>
        <begin position="56"/>
        <end position="204"/>
    </location>
</feature>
<dbReference type="OrthoDB" id="14765at2"/>
<dbReference type="AlphaFoldDB" id="A0A345Y3A8"/>
<evidence type="ECO:0000313" key="3">
    <source>
        <dbReference type="Proteomes" id="UP000254537"/>
    </source>
</evidence>